<proteinExistence type="predicted"/>
<reference evidence="1 2" key="1">
    <citation type="submission" date="2012-03" db="EMBL/GenBank/DDBJ databases">
        <title>The Genome Sequence of Bartonella washoensis Sb944nv.</title>
        <authorList>
            <consortium name="The Broad Institute Genome Sequencing Platform"/>
            <consortium name="The Broad Institute Genome Sequencing Center for Infectious Disease"/>
            <person name="Feldgarden M."/>
            <person name="Kirby J."/>
            <person name="Kosoy M."/>
            <person name="Birtles R."/>
            <person name="Probert W.S."/>
            <person name="Chiaraviglio L."/>
            <person name="Young S.K."/>
            <person name="Zeng Q."/>
            <person name="Gargeya S."/>
            <person name="Fitzgerald M."/>
            <person name="Haas B."/>
            <person name="Abouelleil A."/>
            <person name="Alvarado L."/>
            <person name="Arachchi H.M."/>
            <person name="Berlin A."/>
            <person name="Chapman S.B."/>
            <person name="Gearin G."/>
            <person name="Goldberg J."/>
            <person name="Griggs A."/>
            <person name="Gujja S."/>
            <person name="Hansen M."/>
            <person name="Heiman D."/>
            <person name="Howarth C."/>
            <person name="Larimer J."/>
            <person name="Lui A."/>
            <person name="MacDonald P.J.P."/>
            <person name="McCowen C."/>
            <person name="Montmayeur A."/>
            <person name="Murphy C."/>
            <person name="Neiman D."/>
            <person name="Pearson M."/>
            <person name="Priest M."/>
            <person name="Roberts A."/>
            <person name="Saif S."/>
            <person name="Shea T."/>
            <person name="Sisk P."/>
            <person name="Stolte C."/>
            <person name="Sykes S."/>
            <person name="Wortman J."/>
            <person name="Nusbaum C."/>
            <person name="Birren B."/>
        </authorList>
    </citation>
    <scope>NUCLEOTIDE SEQUENCE [LARGE SCALE GENOMIC DNA]</scope>
    <source>
        <strain evidence="1 2">Sb944nv</strain>
    </source>
</reference>
<dbReference type="EMBL" id="AILU01000003">
    <property type="protein sequence ID" value="EJF81431.1"/>
    <property type="molecule type" value="Genomic_DNA"/>
</dbReference>
<name>J0Q882_9HYPH</name>
<protein>
    <recommendedName>
        <fullName evidence="3">Transketolase signature 1 domain-containing protein</fullName>
    </recommendedName>
</protein>
<keyword evidence="2" id="KW-1185">Reference proteome</keyword>
<evidence type="ECO:0008006" key="3">
    <source>
        <dbReference type="Google" id="ProtNLM"/>
    </source>
</evidence>
<evidence type="ECO:0000313" key="1">
    <source>
        <dbReference type="EMBL" id="EJF81431.1"/>
    </source>
</evidence>
<organism evidence="1 2">
    <name type="scientific">Candidatus Bartonella washoeensis Sb944nv</name>
    <dbReference type="NCBI Taxonomy" id="1094563"/>
    <lineage>
        <taxon>Bacteria</taxon>
        <taxon>Pseudomonadati</taxon>
        <taxon>Pseudomonadota</taxon>
        <taxon>Alphaproteobacteria</taxon>
        <taxon>Hyphomicrobiales</taxon>
        <taxon>Bartonellaceae</taxon>
        <taxon>Bartonella</taxon>
    </lineage>
</organism>
<evidence type="ECO:0000313" key="2">
    <source>
        <dbReference type="Proteomes" id="UP000008947"/>
    </source>
</evidence>
<gene>
    <name evidence="1" type="ORF">MCQ_00129</name>
</gene>
<sequence length="33" mass="3981">MKNDIRWHHKVPTDEEYNIAVNEIQTKIQLMGK</sequence>
<dbReference type="Proteomes" id="UP000008947">
    <property type="component" value="Unassembled WGS sequence"/>
</dbReference>
<dbReference type="AlphaFoldDB" id="J0Q882"/>
<dbReference type="eggNOG" id="COG3959">
    <property type="taxonomic scope" value="Bacteria"/>
</dbReference>
<accession>J0Q882</accession>
<comment type="caution">
    <text evidence="1">The sequence shown here is derived from an EMBL/GenBank/DDBJ whole genome shotgun (WGS) entry which is preliminary data.</text>
</comment>
<dbReference type="HOGENOM" id="CLU_3380710_0_0_5"/>